<reference evidence="1 2" key="1">
    <citation type="submission" date="2014-06" db="EMBL/GenBank/DDBJ databases">
        <authorList>
            <consortium name="DOE Joint Genome Institute"/>
            <person name="Kuo A."/>
            <person name="Kohler A."/>
            <person name="Nagy L.G."/>
            <person name="Floudas D."/>
            <person name="Copeland A."/>
            <person name="Barry K.W."/>
            <person name="Cichocki N."/>
            <person name="Veneault-Fourrey C."/>
            <person name="LaButti K."/>
            <person name="Lindquist E.A."/>
            <person name="Lipzen A."/>
            <person name="Lundell T."/>
            <person name="Morin E."/>
            <person name="Murat C."/>
            <person name="Sun H."/>
            <person name="Tunlid A."/>
            <person name="Henrissat B."/>
            <person name="Grigoriev I.V."/>
            <person name="Hibbett D.S."/>
            <person name="Martin F."/>
            <person name="Nordberg H.P."/>
            <person name="Cantor M.N."/>
            <person name="Hua S.X."/>
        </authorList>
    </citation>
    <scope>NUCLEOTIDE SEQUENCE [LARGE SCALE GENOMIC DNA]</scope>
    <source>
        <strain evidence="1 2">ATCC 200175</strain>
    </source>
</reference>
<gene>
    <name evidence="1" type="ORF">PAXINDRAFT_101298</name>
</gene>
<dbReference type="AlphaFoldDB" id="A0A0C9TP35"/>
<accession>A0A0C9TP35</accession>
<protein>
    <recommendedName>
        <fullName evidence="3">F-box domain-containing protein</fullName>
    </recommendedName>
</protein>
<organism evidence="1 2">
    <name type="scientific">Paxillus involutus ATCC 200175</name>
    <dbReference type="NCBI Taxonomy" id="664439"/>
    <lineage>
        <taxon>Eukaryota</taxon>
        <taxon>Fungi</taxon>
        <taxon>Dikarya</taxon>
        <taxon>Basidiomycota</taxon>
        <taxon>Agaricomycotina</taxon>
        <taxon>Agaricomycetes</taxon>
        <taxon>Agaricomycetidae</taxon>
        <taxon>Boletales</taxon>
        <taxon>Paxilineae</taxon>
        <taxon>Paxillaceae</taxon>
        <taxon>Paxillus</taxon>
    </lineage>
</organism>
<dbReference type="Gene3D" id="3.80.10.10">
    <property type="entry name" value="Ribonuclease Inhibitor"/>
    <property type="match status" value="1"/>
</dbReference>
<dbReference type="InterPro" id="IPR032675">
    <property type="entry name" value="LRR_dom_sf"/>
</dbReference>
<evidence type="ECO:0000313" key="1">
    <source>
        <dbReference type="EMBL" id="KIJ12298.1"/>
    </source>
</evidence>
<dbReference type="EMBL" id="KN819366">
    <property type="protein sequence ID" value="KIJ12298.1"/>
    <property type="molecule type" value="Genomic_DNA"/>
</dbReference>
<name>A0A0C9TP35_PAXIN</name>
<evidence type="ECO:0000313" key="2">
    <source>
        <dbReference type="Proteomes" id="UP000053647"/>
    </source>
</evidence>
<dbReference type="HOGENOM" id="CLU_771833_0_0_1"/>
<proteinExistence type="predicted"/>
<dbReference type="OrthoDB" id="3543113at2759"/>
<reference evidence="2" key="2">
    <citation type="submission" date="2015-01" db="EMBL/GenBank/DDBJ databases">
        <title>Evolutionary Origins and Diversification of the Mycorrhizal Mutualists.</title>
        <authorList>
            <consortium name="DOE Joint Genome Institute"/>
            <consortium name="Mycorrhizal Genomics Consortium"/>
            <person name="Kohler A."/>
            <person name="Kuo A."/>
            <person name="Nagy L.G."/>
            <person name="Floudas D."/>
            <person name="Copeland A."/>
            <person name="Barry K.W."/>
            <person name="Cichocki N."/>
            <person name="Veneault-Fourrey C."/>
            <person name="LaButti K."/>
            <person name="Lindquist E.A."/>
            <person name="Lipzen A."/>
            <person name="Lundell T."/>
            <person name="Morin E."/>
            <person name="Murat C."/>
            <person name="Riley R."/>
            <person name="Ohm R."/>
            <person name="Sun H."/>
            <person name="Tunlid A."/>
            <person name="Henrissat B."/>
            <person name="Grigoriev I.V."/>
            <person name="Hibbett D.S."/>
            <person name="Martin F."/>
        </authorList>
    </citation>
    <scope>NUCLEOTIDE SEQUENCE [LARGE SCALE GENOMIC DNA]</scope>
    <source>
        <strain evidence="2">ATCC 200175</strain>
    </source>
</reference>
<sequence>MCFPQDILDFSEEIQSFGFTIVKFAKVPSVQDWERPSVYATRIRTMKNMSHICLATMHNKLHQSVLRILLESCPSIPLLPNLRHLEYHCINGGFNTYVASATYVAESLLMLFSPNLLQSLQFGCCDRLESHERHTFRTHLPKRCAQIEFLGVSLLDISEYIATFASLRYLKSLDLVVEYPGGVFPSFLNLPNVFPSLIDLSAMCQSTIAAVDIFKAIDSTKLRGIDLRLPCEVNITHLRELFAIMVSRPTWKQSMRSISLSIRACGMAVDDVQRLFAFNHLRHLELVNTGLVLDDHVLNDMATTWPMLERLVVTNADYGIPSNATLNGLVPFPKHCPHIATLELRLDARNVPAPVNATDASRDESREGETTPVRLSIHVASEIHDSTNVASFLLNLFPRITLSLAEDYAESQEAVLWRRVVDIINETHGLPHARRPRNWR</sequence>
<evidence type="ECO:0008006" key="3">
    <source>
        <dbReference type="Google" id="ProtNLM"/>
    </source>
</evidence>
<keyword evidence="2" id="KW-1185">Reference proteome</keyword>
<dbReference type="Proteomes" id="UP000053647">
    <property type="component" value="Unassembled WGS sequence"/>
</dbReference>